<dbReference type="GO" id="GO:0004180">
    <property type="term" value="F:carboxypeptidase activity"/>
    <property type="evidence" value="ECO:0007669"/>
    <property type="project" value="TreeGrafter"/>
</dbReference>
<dbReference type="PANTHER" id="PTHR10404">
    <property type="entry name" value="N-ACETYLATED-ALPHA-LINKED ACIDIC DIPEPTIDASE"/>
    <property type="match status" value="1"/>
</dbReference>
<dbReference type="InterPro" id="IPR007365">
    <property type="entry name" value="TFR-like_dimer_dom"/>
</dbReference>
<keyword evidence="6" id="KW-0378">Hydrolase</keyword>
<protein>
    <submittedName>
        <fullName evidence="6">Protease</fullName>
    </submittedName>
</protein>
<dbReference type="InterPro" id="IPR003137">
    <property type="entry name" value="PA_domain"/>
</dbReference>
<accession>A0A6A6W087</accession>
<dbReference type="SUPFAM" id="SSF52025">
    <property type="entry name" value="PA domain"/>
    <property type="match status" value="1"/>
</dbReference>
<feature type="transmembrane region" description="Helical" evidence="2">
    <location>
        <begin position="29"/>
        <end position="51"/>
    </location>
</feature>
<evidence type="ECO:0000256" key="2">
    <source>
        <dbReference type="SAM" id="Phobius"/>
    </source>
</evidence>
<dbReference type="InterPro" id="IPR046450">
    <property type="entry name" value="PA_dom_sf"/>
</dbReference>
<dbReference type="Gene3D" id="1.20.930.40">
    <property type="entry name" value="Transferrin receptor-like, dimerisation domain"/>
    <property type="match status" value="1"/>
</dbReference>
<dbReference type="GeneID" id="54489775"/>
<dbReference type="InterPro" id="IPR007484">
    <property type="entry name" value="Peptidase_M28"/>
</dbReference>
<feature type="domain" description="Transferrin receptor-like dimerisation" evidence="4">
    <location>
        <begin position="657"/>
        <end position="781"/>
    </location>
</feature>
<name>A0A6A6W087_9PEZI</name>
<dbReference type="GO" id="GO:0006508">
    <property type="term" value="P:proteolysis"/>
    <property type="evidence" value="ECO:0007669"/>
    <property type="project" value="UniProtKB-KW"/>
</dbReference>
<dbReference type="EMBL" id="ML996577">
    <property type="protein sequence ID" value="KAF2755506.1"/>
    <property type="molecule type" value="Genomic_DNA"/>
</dbReference>
<organism evidence="6 7">
    <name type="scientific">Pseudovirgaria hyperparasitica</name>
    <dbReference type="NCBI Taxonomy" id="470096"/>
    <lineage>
        <taxon>Eukaryota</taxon>
        <taxon>Fungi</taxon>
        <taxon>Dikarya</taxon>
        <taxon>Ascomycota</taxon>
        <taxon>Pezizomycotina</taxon>
        <taxon>Dothideomycetes</taxon>
        <taxon>Dothideomycetes incertae sedis</taxon>
        <taxon>Acrospermales</taxon>
        <taxon>Acrospermaceae</taxon>
        <taxon>Pseudovirgaria</taxon>
    </lineage>
</organism>
<dbReference type="Gene3D" id="3.50.30.30">
    <property type="match status" value="1"/>
</dbReference>
<dbReference type="Gene3D" id="3.40.630.10">
    <property type="entry name" value="Zn peptidases"/>
    <property type="match status" value="1"/>
</dbReference>
<dbReference type="InterPro" id="IPR039373">
    <property type="entry name" value="Peptidase_M28B"/>
</dbReference>
<gene>
    <name evidence="6" type="ORF">EJ05DRAFT_519218</name>
</gene>
<keyword evidence="2" id="KW-0812">Transmembrane</keyword>
<reference evidence="6" key="1">
    <citation type="journal article" date="2020" name="Stud. Mycol.">
        <title>101 Dothideomycetes genomes: a test case for predicting lifestyles and emergence of pathogens.</title>
        <authorList>
            <person name="Haridas S."/>
            <person name="Albert R."/>
            <person name="Binder M."/>
            <person name="Bloem J."/>
            <person name="Labutti K."/>
            <person name="Salamov A."/>
            <person name="Andreopoulos B."/>
            <person name="Baker S."/>
            <person name="Barry K."/>
            <person name="Bills G."/>
            <person name="Bluhm B."/>
            <person name="Cannon C."/>
            <person name="Castanera R."/>
            <person name="Culley D."/>
            <person name="Daum C."/>
            <person name="Ezra D."/>
            <person name="Gonzalez J."/>
            <person name="Henrissat B."/>
            <person name="Kuo A."/>
            <person name="Liang C."/>
            <person name="Lipzen A."/>
            <person name="Lutzoni F."/>
            <person name="Magnuson J."/>
            <person name="Mondo S."/>
            <person name="Nolan M."/>
            <person name="Ohm R."/>
            <person name="Pangilinan J."/>
            <person name="Park H.-J."/>
            <person name="Ramirez L."/>
            <person name="Alfaro M."/>
            <person name="Sun H."/>
            <person name="Tritt A."/>
            <person name="Yoshinaga Y."/>
            <person name="Zwiers L.-H."/>
            <person name="Turgeon B."/>
            <person name="Goodwin S."/>
            <person name="Spatafora J."/>
            <person name="Crous P."/>
            <person name="Grigoriev I."/>
        </authorList>
    </citation>
    <scope>NUCLEOTIDE SEQUENCE</scope>
    <source>
        <strain evidence="6">CBS 121739</strain>
    </source>
</reference>
<dbReference type="PANTHER" id="PTHR10404:SF46">
    <property type="entry name" value="VACUOLAR PROTEIN SORTING-ASSOCIATED PROTEIN 70"/>
    <property type="match status" value="1"/>
</dbReference>
<dbReference type="FunFam" id="3.50.30.30:FF:000008">
    <property type="entry name" value="Glutamate carboxypeptidase 2"/>
    <property type="match status" value="1"/>
</dbReference>
<dbReference type="InterPro" id="IPR036757">
    <property type="entry name" value="TFR-like_dimer_dom_sf"/>
</dbReference>
<dbReference type="Pfam" id="PF02225">
    <property type="entry name" value="PA"/>
    <property type="match status" value="1"/>
</dbReference>
<dbReference type="FunFam" id="3.40.630.10:FF:000101">
    <property type="entry name" value="N-acetylated alpha-linked acidic dipeptidase like 1"/>
    <property type="match status" value="1"/>
</dbReference>
<dbReference type="Pfam" id="PF04389">
    <property type="entry name" value="Peptidase_M28"/>
    <property type="match status" value="1"/>
</dbReference>
<proteinExistence type="inferred from homology"/>
<keyword evidence="6" id="KW-0645">Protease</keyword>
<keyword evidence="2" id="KW-1133">Transmembrane helix</keyword>
<dbReference type="CDD" id="cd02121">
    <property type="entry name" value="PA_GCPII_like"/>
    <property type="match status" value="1"/>
</dbReference>
<evidence type="ECO:0000313" key="6">
    <source>
        <dbReference type="EMBL" id="KAF2755506.1"/>
    </source>
</evidence>
<dbReference type="SUPFAM" id="SSF53187">
    <property type="entry name" value="Zn-dependent exopeptidases"/>
    <property type="match status" value="1"/>
</dbReference>
<keyword evidence="2" id="KW-0472">Membrane</keyword>
<evidence type="ECO:0000259" key="3">
    <source>
        <dbReference type="Pfam" id="PF02225"/>
    </source>
</evidence>
<dbReference type="SUPFAM" id="SSF47672">
    <property type="entry name" value="Transferrin receptor-like dimerisation domain"/>
    <property type="match status" value="1"/>
</dbReference>
<dbReference type="OrthoDB" id="5841748at2759"/>
<feature type="domain" description="Peptidase M28" evidence="5">
    <location>
        <begin position="403"/>
        <end position="590"/>
    </location>
</feature>
<evidence type="ECO:0000259" key="4">
    <source>
        <dbReference type="Pfam" id="PF04253"/>
    </source>
</evidence>
<comment type="similarity">
    <text evidence="1">Belongs to the peptidase M28 family. M28B subfamily.</text>
</comment>
<dbReference type="CDD" id="cd08022">
    <property type="entry name" value="M28_PSMA_like"/>
    <property type="match status" value="1"/>
</dbReference>
<feature type="domain" description="PA" evidence="3">
    <location>
        <begin position="210"/>
        <end position="287"/>
    </location>
</feature>
<dbReference type="Proteomes" id="UP000799437">
    <property type="component" value="Unassembled WGS sequence"/>
</dbReference>
<dbReference type="RefSeq" id="XP_033597957.1">
    <property type="nucleotide sequence ID" value="XM_033748721.1"/>
</dbReference>
<evidence type="ECO:0000313" key="7">
    <source>
        <dbReference type="Proteomes" id="UP000799437"/>
    </source>
</evidence>
<dbReference type="Pfam" id="PF04253">
    <property type="entry name" value="TFR_dimer"/>
    <property type="match status" value="1"/>
</dbReference>
<keyword evidence="7" id="KW-1185">Reference proteome</keyword>
<sequence>MADERTPLIQVIQIRPATPRYSHHTLRRFCSLVLTVVPILVLASLLLGLFLPDHLDDGTYTPSPYLPGSSKHIPQSWPQSSGLSYEELEGILIDIPDPKKAKEWSKYYTAGPHLAGKNLSQAVWTKDRWEEFGVASKIVSYDCYLNYPVAHRLALLEKSKKKHGLSTEKKDSWEVKFEATLEEDVLDEDSTSGLEDRIPTFHGYSASGNVTAPYVYVNYGTVYDYQDLVDANVTLSGKIALARYGGVFRGLKVKRAQELGMVGVIMYTDPGDDGGVTEENGDKPYPHGLARQESSVQRGSVQFLSMAPGDPTTPGYPSLPGAERKPVDHAIPSIPSLPISYKEALPLLKALNGYGPKASKFNKFWQGGGLGYKGVDYNIGPTPDDLVINLSNEQDYQITPLWNVIGIINGTIADEVIVLGNHRDAWIAGGAGDPNSGSAAMNEVVRSFGTALDAGWKPLRTIVFASWDGEEYGLIGSTEWVEEYLPWLQTSTVAYLNVDVGTSGPHLHVASAPLLNTAFVSTLSKVQSPNQTVVNQTLADLWDGKIATMGSGSDFTAFQDFAGIPSIDMGFQPGEHSAVYHYHSNYDSFSWMQKFGDPSFQYHATIARVWALLAAKLVETPVLALNATEYATGLSGYLERAKKTAQKGTPAKHASIFEPIEQVLTSLYSASVKLDQSAADLGESLKDPPPAWKWWERVRLYYLTRKVNTKYKTLERQFLHEEGLDGRSWFKHVVFAPGIWTGYAGATFPGLVESIEAGDWDNAEKWVGIIVKKIEAATALLDGGK</sequence>
<evidence type="ECO:0000259" key="5">
    <source>
        <dbReference type="Pfam" id="PF04389"/>
    </source>
</evidence>
<evidence type="ECO:0000256" key="1">
    <source>
        <dbReference type="ARBA" id="ARBA00005634"/>
    </source>
</evidence>
<dbReference type="AlphaFoldDB" id="A0A6A6W087"/>